<gene>
    <name evidence="2" type="ORF">ACFSUN_07290</name>
</gene>
<dbReference type="Pfam" id="PF13524">
    <property type="entry name" value="Glyco_trans_1_2"/>
    <property type="match status" value="1"/>
</dbReference>
<evidence type="ECO:0000313" key="3">
    <source>
        <dbReference type="Proteomes" id="UP001597451"/>
    </source>
</evidence>
<dbReference type="RefSeq" id="WP_379561313.1">
    <property type="nucleotide sequence ID" value="NZ_JBHUMX010000014.1"/>
</dbReference>
<evidence type="ECO:0000313" key="2">
    <source>
        <dbReference type="EMBL" id="MFD2628590.1"/>
    </source>
</evidence>
<dbReference type="Gene3D" id="3.40.50.2000">
    <property type="entry name" value="Glycogen Phosphorylase B"/>
    <property type="match status" value="1"/>
</dbReference>
<dbReference type="Proteomes" id="UP001597451">
    <property type="component" value="Unassembled WGS sequence"/>
</dbReference>
<dbReference type="SUPFAM" id="SSF53756">
    <property type="entry name" value="UDP-Glycosyltransferase/glycogen phosphorylase"/>
    <property type="match status" value="1"/>
</dbReference>
<protein>
    <submittedName>
        <fullName evidence="2">Glycosyltransferase</fullName>
        <ecNumber evidence="2">2.4.-.-</ecNumber>
    </submittedName>
</protein>
<dbReference type="GO" id="GO:0016757">
    <property type="term" value="F:glycosyltransferase activity"/>
    <property type="evidence" value="ECO:0007669"/>
    <property type="project" value="UniProtKB-KW"/>
</dbReference>
<evidence type="ECO:0000259" key="1">
    <source>
        <dbReference type="Pfam" id="PF13524"/>
    </source>
</evidence>
<proteinExistence type="predicted"/>
<accession>A0ABW5PZL4</accession>
<name>A0ABW5PZL4_9BACI</name>
<sequence>MENNLTLLVLIKEFCVYPKHTPKMDTIKAFEDVANVHYWHSDGNIKDILSELQINPDFIFHYDIAWNYSLAPKIDGLEEIGIPKGCFVIDLHWKPEERRKYIEENRIDLVFSATRHPFLKVFPEYEKKLRWLPWAINPSVMKDWKLEKTIDTLLMGLVYVDKYNQGDHQLPKSVPPKGRYAFRDAVFNVMRDDPDFVYHPHPGHRVRRGNNLVINEKYAQELNRAKIFFTCGSRMETGGIAVLKFFEAPACNTLLLAETNKEIESLGFIDGVNFVACTPDDLAEKTAYYLTNNKERLRIARNGHQLVHTNHTNQKRAEQLLRYINSFLNSQIV</sequence>
<keyword evidence="2" id="KW-0328">Glycosyltransferase</keyword>
<reference evidence="3" key="1">
    <citation type="journal article" date="2019" name="Int. J. Syst. Evol. Microbiol.">
        <title>The Global Catalogue of Microorganisms (GCM) 10K type strain sequencing project: providing services to taxonomists for standard genome sequencing and annotation.</title>
        <authorList>
            <consortium name="The Broad Institute Genomics Platform"/>
            <consortium name="The Broad Institute Genome Sequencing Center for Infectious Disease"/>
            <person name="Wu L."/>
            <person name="Ma J."/>
        </authorList>
    </citation>
    <scope>NUCLEOTIDE SEQUENCE [LARGE SCALE GENOMIC DNA]</scope>
    <source>
        <strain evidence="3">TISTR 1858</strain>
    </source>
</reference>
<comment type="caution">
    <text evidence="2">The sequence shown here is derived from an EMBL/GenBank/DDBJ whole genome shotgun (WGS) entry which is preliminary data.</text>
</comment>
<feature type="domain" description="Spore protein YkvP/CgeB glycosyl transferase-like" evidence="1">
    <location>
        <begin position="210"/>
        <end position="321"/>
    </location>
</feature>
<dbReference type="EC" id="2.4.-.-" evidence="2"/>
<dbReference type="EMBL" id="JBHUMX010000014">
    <property type="protein sequence ID" value="MFD2628590.1"/>
    <property type="molecule type" value="Genomic_DNA"/>
</dbReference>
<dbReference type="InterPro" id="IPR055259">
    <property type="entry name" value="YkvP/CgeB_Glyco_trans-like"/>
</dbReference>
<keyword evidence="2" id="KW-0808">Transferase</keyword>
<keyword evidence="3" id="KW-1185">Reference proteome</keyword>
<organism evidence="2 3">
    <name type="scientific">Oceanobacillus kapialis</name>
    <dbReference type="NCBI Taxonomy" id="481353"/>
    <lineage>
        <taxon>Bacteria</taxon>
        <taxon>Bacillati</taxon>
        <taxon>Bacillota</taxon>
        <taxon>Bacilli</taxon>
        <taxon>Bacillales</taxon>
        <taxon>Bacillaceae</taxon>
        <taxon>Oceanobacillus</taxon>
    </lineage>
</organism>